<keyword evidence="3" id="KW-1185">Reference proteome</keyword>
<dbReference type="SMART" id="SM00336">
    <property type="entry name" value="BBOX"/>
    <property type="match status" value="2"/>
</dbReference>
<dbReference type="PANTHER" id="PTHR25462:SF296">
    <property type="entry name" value="MEIOTIC P26, ISOFORM F"/>
    <property type="match status" value="1"/>
</dbReference>
<dbReference type="InParanoid" id="A0A2R2MNB3"/>
<dbReference type="CDD" id="cd19756">
    <property type="entry name" value="Bbox2"/>
    <property type="match status" value="1"/>
</dbReference>
<dbReference type="Pfam" id="PF00643">
    <property type="entry name" value="zf-B_box"/>
    <property type="match status" value="1"/>
</dbReference>
<dbReference type="RefSeq" id="XP_023931557.1">
    <property type="nucleotide sequence ID" value="XM_024075789.1"/>
</dbReference>
<accession>A0A2R2MNB3</accession>
<evidence type="ECO:0000256" key="1">
    <source>
        <dbReference type="PROSITE-ProRule" id="PRU00024"/>
    </source>
</evidence>
<sequence>MRHGLAKNGVQNKFSCPVCRQEAPVPPGGLETLVRNFYMRKVIDFMKDQKAPDGRLCEYCNHKEATFMCQGCPETNQLCATCREFHDKIPSCKGHSLVPLSQVDLSVNPANMREQLRHVLDKSQHCDKHDGELLTFYCEEDDTVACRDCILETHSKHDFKKVGDEVKVQRDLIQDKIKFLTTEKLFRFEKAEKAIVQTEDGLTENHTKVLRLVDSQNLVMTKEIDENSAIIKREIKDYYQQLEKDVREQTDIYLTTVKQHLETYETKVQSDYTEMKRFINGRSREIMTEVKALTSTQLKNLEAEKDRSM</sequence>
<evidence type="ECO:0000313" key="4">
    <source>
        <dbReference type="RefSeq" id="XP_023931557.1"/>
    </source>
</evidence>
<reference evidence="4" key="1">
    <citation type="submission" date="2025-08" db="UniProtKB">
        <authorList>
            <consortium name="RefSeq"/>
        </authorList>
    </citation>
    <scope>IDENTIFICATION</scope>
    <source>
        <tissue evidence="4">Gonads</tissue>
    </source>
</reference>
<gene>
    <name evidence="4" type="primary">LOC112041958</name>
</gene>
<dbReference type="PROSITE" id="PS50119">
    <property type="entry name" value="ZF_BBOX"/>
    <property type="match status" value="1"/>
</dbReference>
<dbReference type="GeneID" id="112041958"/>
<keyword evidence="1" id="KW-0479">Metal-binding</keyword>
<dbReference type="PANTHER" id="PTHR25462">
    <property type="entry name" value="BONUS, ISOFORM C-RELATED"/>
    <property type="match status" value="1"/>
</dbReference>
<feature type="domain" description="B box-type" evidence="2">
    <location>
        <begin position="121"/>
        <end position="162"/>
    </location>
</feature>
<dbReference type="InterPro" id="IPR047153">
    <property type="entry name" value="TRIM45/56/19-like"/>
</dbReference>
<organism evidence="3 4">
    <name type="scientific">Lingula anatina</name>
    <name type="common">Brachiopod</name>
    <name type="synonym">Lingula unguis</name>
    <dbReference type="NCBI Taxonomy" id="7574"/>
    <lineage>
        <taxon>Eukaryota</taxon>
        <taxon>Metazoa</taxon>
        <taxon>Spiralia</taxon>
        <taxon>Lophotrochozoa</taxon>
        <taxon>Brachiopoda</taxon>
        <taxon>Linguliformea</taxon>
        <taxon>Lingulata</taxon>
        <taxon>Lingulida</taxon>
        <taxon>Linguloidea</taxon>
        <taxon>Lingulidae</taxon>
        <taxon>Lingula</taxon>
    </lineage>
</organism>
<dbReference type="OrthoDB" id="10066958at2759"/>
<dbReference type="AlphaFoldDB" id="A0A2R2MNB3"/>
<dbReference type="SUPFAM" id="SSF57845">
    <property type="entry name" value="B-box zinc-binding domain"/>
    <property type="match status" value="1"/>
</dbReference>
<keyword evidence="1" id="KW-0863">Zinc-finger</keyword>
<proteinExistence type="predicted"/>
<protein>
    <submittedName>
        <fullName evidence="4">E3 ubiquitin-protein ligase TRIM56-like</fullName>
    </submittedName>
</protein>
<dbReference type="InterPro" id="IPR000315">
    <property type="entry name" value="Znf_B-box"/>
</dbReference>
<dbReference type="Proteomes" id="UP000085678">
    <property type="component" value="Unplaced"/>
</dbReference>
<dbReference type="Gene3D" id="3.30.160.60">
    <property type="entry name" value="Classic Zinc Finger"/>
    <property type="match status" value="1"/>
</dbReference>
<name>A0A2R2MNB3_LINAN</name>
<evidence type="ECO:0000259" key="2">
    <source>
        <dbReference type="PROSITE" id="PS50119"/>
    </source>
</evidence>
<dbReference type="GO" id="GO:0008270">
    <property type="term" value="F:zinc ion binding"/>
    <property type="evidence" value="ECO:0007669"/>
    <property type="project" value="UniProtKB-KW"/>
</dbReference>
<dbReference type="KEGG" id="lak:112041958"/>
<keyword evidence="1" id="KW-0862">Zinc</keyword>
<evidence type="ECO:0000313" key="3">
    <source>
        <dbReference type="Proteomes" id="UP000085678"/>
    </source>
</evidence>
<dbReference type="CDD" id="cd19757">
    <property type="entry name" value="Bbox1"/>
    <property type="match status" value="1"/>
</dbReference>